<accession>A0A8X6F5T5</accession>
<protein>
    <submittedName>
        <fullName evidence="2">Uncharacterized protein</fullName>
    </submittedName>
</protein>
<proteinExistence type="predicted"/>
<sequence length="76" mass="8403">MDVTPDEGGEMATSSISPIPSEAKCEVESEECSWLNTFTKNIDLFVELGPKQVANFKFPANEMVENLALHITTKLK</sequence>
<evidence type="ECO:0000256" key="1">
    <source>
        <dbReference type="SAM" id="MobiDB-lite"/>
    </source>
</evidence>
<evidence type="ECO:0000313" key="3">
    <source>
        <dbReference type="Proteomes" id="UP000887116"/>
    </source>
</evidence>
<keyword evidence="3" id="KW-1185">Reference proteome</keyword>
<name>A0A8X6F5T5_TRICU</name>
<comment type="caution">
    <text evidence="2">The sequence shown here is derived from an EMBL/GenBank/DDBJ whole genome shotgun (WGS) entry which is preliminary data.</text>
</comment>
<feature type="region of interest" description="Disordered" evidence="1">
    <location>
        <begin position="1"/>
        <end position="22"/>
    </location>
</feature>
<evidence type="ECO:0000313" key="2">
    <source>
        <dbReference type="EMBL" id="GFQ70496.1"/>
    </source>
</evidence>
<gene>
    <name evidence="2" type="ORF">TNCT_657991</name>
</gene>
<dbReference type="Proteomes" id="UP000887116">
    <property type="component" value="Unassembled WGS sequence"/>
</dbReference>
<reference evidence="2" key="1">
    <citation type="submission" date="2020-07" db="EMBL/GenBank/DDBJ databases">
        <title>Multicomponent nature underlies the extraordinary mechanical properties of spider dragline silk.</title>
        <authorList>
            <person name="Kono N."/>
            <person name="Nakamura H."/>
            <person name="Mori M."/>
            <person name="Yoshida Y."/>
            <person name="Ohtoshi R."/>
            <person name="Malay A.D."/>
            <person name="Moran D.A.P."/>
            <person name="Tomita M."/>
            <person name="Numata K."/>
            <person name="Arakawa K."/>
        </authorList>
    </citation>
    <scope>NUCLEOTIDE SEQUENCE</scope>
</reference>
<dbReference type="EMBL" id="BMAO01020877">
    <property type="protein sequence ID" value="GFQ70496.1"/>
    <property type="molecule type" value="Genomic_DNA"/>
</dbReference>
<organism evidence="2 3">
    <name type="scientific">Trichonephila clavata</name>
    <name type="common">Joro spider</name>
    <name type="synonym">Nephila clavata</name>
    <dbReference type="NCBI Taxonomy" id="2740835"/>
    <lineage>
        <taxon>Eukaryota</taxon>
        <taxon>Metazoa</taxon>
        <taxon>Ecdysozoa</taxon>
        <taxon>Arthropoda</taxon>
        <taxon>Chelicerata</taxon>
        <taxon>Arachnida</taxon>
        <taxon>Araneae</taxon>
        <taxon>Araneomorphae</taxon>
        <taxon>Entelegynae</taxon>
        <taxon>Araneoidea</taxon>
        <taxon>Nephilidae</taxon>
        <taxon>Trichonephila</taxon>
    </lineage>
</organism>
<dbReference type="AlphaFoldDB" id="A0A8X6F5T5"/>